<evidence type="ECO:0000313" key="21">
    <source>
        <dbReference type="Proteomes" id="UP001152798"/>
    </source>
</evidence>
<evidence type="ECO:0000256" key="15">
    <source>
        <dbReference type="ARBA" id="ARBA00025707"/>
    </source>
</evidence>
<feature type="transmembrane region" description="Helical" evidence="19">
    <location>
        <begin position="342"/>
        <end position="358"/>
    </location>
</feature>
<dbReference type="OrthoDB" id="5974730at2759"/>
<reference evidence="20" key="1">
    <citation type="submission" date="2022-01" db="EMBL/GenBank/DDBJ databases">
        <authorList>
            <person name="King R."/>
        </authorList>
    </citation>
    <scope>NUCLEOTIDE SEQUENCE</scope>
</reference>
<accession>A0A9P0HM16</accession>
<evidence type="ECO:0000256" key="9">
    <source>
        <dbReference type="ARBA" id="ARBA00022989"/>
    </source>
</evidence>
<gene>
    <name evidence="20" type="ORF">NEZAVI_LOCUS12658</name>
</gene>
<dbReference type="PANTHER" id="PTHR13906:SF14">
    <property type="entry name" value="LYSOPHOSPHOLIPID ACYLTRANSFERASE 5"/>
    <property type="match status" value="1"/>
</dbReference>
<keyword evidence="21" id="KW-1185">Reference proteome</keyword>
<evidence type="ECO:0000256" key="19">
    <source>
        <dbReference type="SAM" id="Phobius"/>
    </source>
</evidence>
<evidence type="ECO:0000256" key="6">
    <source>
        <dbReference type="ARBA" id="ARBA00022679"/>
    </source>
</evidence>
<organism evidence="20 21">
    <name type="scientific">Nezara viridula</name>
    <name type="common">Southern green stink bug</name>
    <name type="synonym">Cimex viridulus</name>
    <dbReference type="NCBI Taxonomy" id="85310"/>
    <lineage>
        <taxon>Eukaryota</taxon>
        <taxon>Metazoa</taxon>
        <taxon>Ecdysozoa</taxon>
        <taxon>Arthropoda</taxon>
        <taxon>Hexapoda</taxon>
        <taxon>Insecta</taxon>
        <taxon>Pterygota</taxon>
        <taxon>Neoptera</taxon>
        <taxon>Paraneoptera</taxon>
        <taxon>Hemiptera</taxon>
        <taxon>Heteroptera</taxon>
        <taxon>Panheteroptera</taxon>
        <taxon>Pentatomomorpha</taxon>
        <taxon>Pentatomoidea</taxon>
        <taxon>Pentatomidae</taxon>
        <taxon>Pentatominae</taxon>
        <taxon>Nezara</taxon>
    </lineage>
</organism>
<dbReference type="EC" id="2.3.1.n6" evidence="17"/>
<keyword evidence="10" id="KW-0443">Lipid metabolism</keyword>
<keyword evidence="13" id="KW-1208">Phospholipid metabolism</keyword>
<dbReference type="GO" id="GO:0047184">
    <property type="term" value="F:1-acylglycerophosphocholine O-acyltransferase activity"/>
    <property type="evidence" value="ECO:0007669"/>
    <property type="project" value="UniProtKB-EC"/>
</dbReference>
<comment type="subcellular location">
    <subcellularLocation>
        <location evidence="2">Endoplasmic reticulum</location>
    </subcellularLocation>
    <subcellularLocation>
        <location evidence="1">Membrane</location>
        <topology evidence="1">Multi-pass membrane protein</topology>
    </subcellularLocation>
</comment>
<dbReference type="EC" id="2.3.1.23" evidence="16"/>
<feature type="transmembrane region" description="Helical" evidence="19">
    <location>
        <begin position="20"/>
        <end position="37"/>
    </location>
</feature>
<keyword evidence="12" id="KW-0594">Phospholipid biosynthesis</keyword>
<feature type="transmembrane region" description="Helical" evidence="19">
    <location>
        <begin position="207"/>
        <end position="227"/>
    </location>
</feature>
<evidence type="ECO:0000256" key="4">
    <source>
        <dbReference type="ARBA" id="ARBA00010323"/>
    </source>
</evidence>
<dbReference type="AlphaFoldDB" id="A0A9P0HM16"/>
<keyword evidence="6" id="KW-0808">Transferase</keyword>
<keyword evidence="11 19" id="KW-0472">Membrane</keyword>
<evidence type="ECO:0000256" key="13">
    <source>
        <dbReference type="ARBA" id="ARBA00023264"/>
    </source>
</evidence>
<dbReference type="GO" id="GO:0016020">
    <property type="term" value="C:membrane"/>
    <property type="evidence" value="ECO:0007669"/>
    <property type="project" value="UniProtKB-SubCell"/>
</dbReference>
<keyword evidence="9 19" id="KW-1133">Transmembrane helix</keyword>
<dbReference type="PANTHER" id="PTHR13906">
    <property type="entry name" value="PORCUPINE"/>
    <property type="match status" value="1"/>
</dbReference>
<keyword evidence="5" id="KW-0444">Lipid biosynthesis</keyword>
<dbReference type="InterPro" id="IPR004299">
    <property type="entry name" value="MBOAT_fam"/>
</dbReference>
<dbReference type="GO" id="GO:0030258">
    <property type="term" value="P:lipid modification"/>
    <property type="evidence" value="ECO:0007669"/>
    <property type="project" value="TreeGrafter"/>
</dbReference>
<evidence type="ECO:0000256" key="3">
    <source>
        <dbReference type="ARBA" id="ARBA00005074"/>
    </source>
</evidence>
<comment type="pathway">
    <text evidence="15">Phospholipid metabolism.</text>
</comment>
<proteinExistence type="inferred from homology"/>
<evidence type="ECO:0000256" key="14">
    <source>
        <dbReference type="ARBA" id="ARBA00023315"/>
    </source>
</evidence>
<dbReference type="GO" id="GO:0006656">
    <property type="term" value="P:phosphatidylcholine biosynthetic process"/>
    <property type="evidence" value="ECO:0007669"/>
    <property type="project" value="TreeGrafter"/>
</dbReference>
<keyword evidence="14" id="KW-0012">Acyltransferase</keyword>
<feature type="transmembrane region" description="Helical" evidence="19">
    <location>
        <begin position="87"/>
        <end position="107"/>
    </location>
</feature>
<protein>
    <recommendedName>
        <fullName evidence="18">Lysophospholipid acyltransferase 5</fullName>
        <ecNumber evidence="16">2.3.1.23</ecNumber>
        <ecNumber evidence="17">2.3.1.n6</ecNumber>
    </recommendedName>
</protein>
<evidence type="ECO:0000256" key="7">
    <source>
        <dbReference type="ARBA" id="ARBA00022692"/>
    </source>
</evidence>
<evidence type="ECO:0000256" key="11">
    <source>
        <dbReference type="ARBA" id="ARBA00023136"/>
    </source>
</evidence>
<dbReference type="GO" id="GO:0071617">
    <property type="term" value="F:lysophospholipid acyltransferase activity"/>
    <property type="evidence" value="ECO:0007669"/>
    <property type="project" value="TreeGrafter"/>
</dbReference>
<evidence type="ECO:0000256" key="12">
    <source>
        <dbReference type="ARBA" id="ARBA00023209"/>
    </source>
</evidence>
<dbReference type="Proteomes" id="UP001152798">
    <property type="component" value="Chromosome 6"/>
</dbReference>
<keyword evidence="7 19" id="KW-0812">Transmembrane</keyword>
<dbReference type="Pfam" id="PF03062">
    <property type="entry name" value="MBOAT"/>
    <property type="match status" value="1"/>
</dbReference>
<evidence type="ECO:0000313" key="20">
    <source>
        <dbReference type="EMBL" id="CAH1404209.1"/>
    </source>
</evidence>
<evidence type="ECO:0000256" key="18">
    <source>
        <dbReference type="ARBA" id="ARBA00039721"/>
    </source>
</evidence>
<sequence>MLGDEFILKKLSSVTGADIEGLRLVLSILSGYLIAVFHRKFLYGKPPGIQHLYFIITGLFLGFYNFGLDVLHTTVTLLFVYTVLKTIGGTLHSVIITLTFSMIYLLVGYAKNETESYDIVWTMPHCILVLRLSGLAFDIYDGSFPEKELSKDSKKVALLEVPSLLEMAAYSYFPTSFLVGPQFPMKRYQDFVAGKLKHNPQSKLPECIWPGLKTLAVGLLYIAIYCVGTNYYPDSYILGPEFVEISFFRRICILGIWGHITLIKYIAIWLLSEGSCTLIGLTYNGTDDNGNPKWDACSNANVVRFECAQTFTYDYIGSFNINTNQWMLQYVYKRLRFLGNKYYSQIGVLVFLAIWHGFHSGYYLTFLMEFLGVVLEKDMEVILNRNKVFLEFLSLPVIKQIKWIVLKFYTIVVMGPCIAPLALRSFNRWWPIYCNTYFFVVILWGPWFLYKPIVKALLPPHKDVKEKKVN</sequence>
<evidence type="ECO:0000256" key="17">
    <source>
        <dbReference type="ARBA" id="ARBA00038923"/>
    </source>
</evidence>
<feature type="transmembrane region" description="Helical" evidence="19">
    <location>
        <begin position="247"/>
        <end position="271"/>
    </location>
</feature>
<comment type="pathway">
    <text evidence="3">Lipid metabolism; phospholipid metabolism.</text>
</comment>
<feature type="transmembrane region" description="Helical" evidence="19">
    <location>
        <begin position="404"/>
        <end position="423"/>
    </location>
</feature>
<evidence type="ECO:0000256" key="10">
    <source>
        <dbReference type="ARBA" id="ARBA00023098"/>
    </source>
</evidence>
<evidence type="ECO:0000256" key="5">
    <source>
        <dbReference type="ARBA" id="ARBA00022516"/>
    </source>
</evidence>
<dbReference type="GO" id="GO:0005783">
    <property type="term" value="C:endoplasmic reticulum"/>
    <property type="evidence" value="ECO:0007669"/>
    <property type="project" value="UniProtKB-SubCell"/>
</dbReference>
<comment type="similarity">
    <text evidence="4">Belongs to the membrane-bound acyltransferase family.</text>
</comment>
<evidence type="ECO:0000256" key="1">
    <source>
        <dbReference type="ARBA" id="ARBA00004141"/>
    </source>
</evidence>
<name>A0A9P0HM16_NEZVI</name>
<feature type="transmembrane region" description="Helical" evidence="19">
    <location>
        <begin position="49"/>
        <end position="67"/>
    </location>
</feature>
<keyword evidence="8" id="KW-0256">Endoplasmic reticulum</keyword>
<evidence type="ECO:0000256" key="16">
    <source>
        <dbReference type="ARBA" id="ARBA00026120"/>
    </source>
</evidence>
<feature type="transmembrane region" description="Helical" evidence="19">
    <location>
        <begin position="429"/>
        <end position="450"/>
    </location>
</feature>
<evidence type="ECO:0000256" key="8">
    <source>
        <dbReference type="ARBA" id="ARBA00022824"/>
    </source>
</evidence>
<dbReference type="EMBL" id="OV725082">
    <property type="protein sequence ID" value="CAH1404209.1"/>
    <property type="molecule type" value="Genomic_DNA"/>
</dbReference>
<evidence type="ECO:0000256" key="2">
    <source>
        <dbReference type="ARBA" id="ARBA00004240"/>
    </source>
</evidence>
<dbReference type="InterPro" id="IPR049941">
    <property type="entry name" value="LPLAT_7/PORCN-like"/>
</dbReference>